<dbReference type="NCBIfam" id="TIGR03828">
    <property type="entry name" value="pfkB"/>
    <property type="match status" value="1"/>
</dbReference>
<keyword evidence="4 8" id="KW-0418">Kinase</keyword>
<dbReference type="InterPro" id="IPR022463">
    <property type="entry name" value="1-PFruKinase"/>
</dbReference>
<dbReference type="Pfam" id="PF00294">
    <property type="entry name" value="PfkB"/>
    <property type="match status" value="1"/>
</dbReference>
<dbReference type="CDD" id="cd01164">
    <property type="entry name" value="FruK_PfkB_like"/>
    <property type="match status" value="1"/>
</dbReference>
<evidence type="ECO:0000259" key="7">
    <source>
        <dbReference type="Pfam" id="PF00294"/>
    </source>
</evidence>
<comment type="similarity">
    <text evidence="1 6">Belongs to the carbohydrate kinase PfkB family.</text>
</comment>
<dbReference type="PIRSF" id="PIRSF000535">
    <property type="entry name" value="1PFK/6PFK/LacC"/>
    <property type="match status" value="1"/>
</dbReference>
<dbReference type="GO" id="GO:0008662">
    <property type="term" value="F:1-phosphofructokinase activity"/>
    <property type="evidence" value="ECO:0007669"/>
    <property type="project" value="InterPro"/>
</dbReference>
<name>A0A5P9CIS1_9VIBR</name>
<dbReference type="RefSeq" id="WP_152430140.1">
    <property type="nucleotide sequence ID" value="NZ_CBCSDK010000002.1"/>
</dbReference>
<keyword evidence="2 6" id="KW-0808">Transferase</keyword>
<dbReference type="InterPro" id="IPR017583">
    <property type="entry name" value="Tagatose/fructose_Pkinase"/>
</dbReference>
<protein>
    <recommendedName>
        <fullName evidence="6">Phosphofructokinase</fullName>
    </recommendedName>
</protein>
<dbReference type="GO" id="GO:0044281">
    <property type="term" value="P:small molecule metabolic process"/>
    <property type="evidence" value="ECO:0007669"/>
    <property type="project" value="UniProtKB-ARBA"/>
</dbReference>
<organism evidence="8 9">
    <name type="scientific">Vibrio aquimaris</name>
    <dbReference type="NCBI Taxonomy" id="2587862"/>
    <lineage>
        <taxon>Bacteria</taxon>
        <taxon>Pseudomonadati</taxon>
        <taxon>Pseudomonadota</taxon>
        <taxon>Gammaproteobacteria</taxon>
        <taxon>Vibrionales</taxon>
        <taxon>Vibrionaceae</taxon>
        <taxon>Vibrio</taxon>
    </lineage>
</organism>
<dbReference type="SUPFAM" id="SSF53613">
    <property type="entry name" value="Ribokinase-like"/>
    <property type="match status" value="1"/>
</dbReference>
<feature type="domain" description="Carbohydrate kinase PfkB" evidence="7">
    <location>
        <begin position="15"/>
        <end position="295"/>
    </location>
</feature>
<evidence type="ECO:0000256" key="1">
    <source>
        <dbReference type="ARBA" id="ARBA00010688"/>
    </source>
</evidence>
<evidence type="ECO:0000256" key="2">
    <source>
        <dbReference type="ARBA" id="ARBA00022679"/>
    </source>
</evidence>
<evidence type="ECO:0000313" key="9">
    <source>
        <dbReference type="Proteomes" id="UP000326936"/>
    </source>
</evidence>
<dbReference type="InterPro" id="IPR029056">
    <property type="entry name" value="Ribokinase-like"/>
</dbReference>
<dbReference type="PANTHER" id="PTHR46566">
    <property type="entry name" value="1-PHOSPHOFRUCTOKINASE-RELATED"/>
    <property type="match status" value="1"/>
</dbReference>
<dbReference type="EMBL" id="CP045350">
    <property type="protein sequence ID" value="QFT25931.1"/>
    <property type="molecule type" value="Genomic_DNA"/>
</dbReference>
<evidence type="ECO:0000256" key="5">
    <source>
        <dbReference type="ARBA" id="ARBA00022840"/>
    </source>
</evidence>
<dbReference type="InterPro" id="IPR011611">
    <property type="entry name" value="PfkB_dom"/>
</dbReference>
<evidence type="ECO:0000256" key="6">
    <source>
        <dbReference type="PIRNR" id="PIRNR000535"/>
    </source>
</evidence>
<dbReference type="NCBIfam" id="TIGR03168">
    <property type="entry name" value="1-PFK"/>
    <property type="match status" value="1"/>
</dbReference>
<keyword evidence="9" id="KW-1185">Reference proteome</keyword>
<dbReference type="OrthoDB" id="9801219at2"/>
<dbReference type="AlphaFoldDB" id="A0A5P9CIS1"/>
<evidence type="ECO:0000313" key="8">
    <source>
        <dbReference type="EMBL" id="QFT25931.1"/>
    </source>
</evidence>
<evidence type="ECO:0000256" key="4">
    <source>
        <dbReference type="ARBA" id="ARBA00022777"/>
    </source>
</evidence>
<dbReference type="Gene3D" id="3.40.1190.20">
    <property type="match status" value="1"/>
</dbReference>
<proteinExistence type="inferred from homology"/>
<dbReference type="KEGG" id="vaq:FIV01_05785"/>
<dbReference type="GO" id="GO:0016052">
    <property type="term" value="P:carbohydrate catabolic process"/>
    <property type="evidence" value="ECO:0007669"/>
    <property type="project" value="UniProtKB-ARBA"/>
</dbReference>
<dbReference type="PANTHER" id="PTHR46566:SF5">
    <property type="entry name" value="1-PHOSPHOFRUCTOKINASE"/>
    <property type="match status" value="1"/>
</dbReference>
<sequence length="313" mass="33729">MKQTKWVTVTLNPAIDLSATANGFAVNQVNTVQEEQRDAAGKGINVGRVLSDLGAQVTLTGFLGQNNSELFESMFKQRGLNNNFVMVAGTNRTNIKIHDSSGDTTDINFNGFAVTQDDIKLLHKRLLKLANTHQGFIFSGSLPSNLDPHIVVSWIKELKSLGKKVVLDSSKEMLRQGISAKPWMIKPNETEISELLGKPIVTVSEGAAAAMELVNQGIDNVLLSMGEKGLIWVNQKQVLLSTPPVLKPVSTVGAGDSVVAAFCWASQFNQPNKQLANATAMGALAVSQTGVGLSSQAELQAMLKRIEVKEYKA</sequence>
<dbReference type="FunFam" id="3.40.1190.20:FF:000001">
    <property type="entry name" value="Phosphofructokinase"/>
    <property type="match status" value="1"/>
</dbReference>
<accession>A0A5P9CIS1</accession>
<gene>
    <name evidence="8" type="primary">lacC</name>
    <name evidence="8" type="ORF">FIV01_05785</name>
</gene>
<keyword evidence="5" id="KW-0067">ATP-binding</keyword>
<dbReference type="Proteomes" id="UP000326936">
    <property type="component" value="Chromosome"/>
</dbReference>
<evidence type="ECO:0000256" key="3">
    <source>
        <dbReference type="ARBA" id="ARBA00022741"/>
    </source>
</evidence>
<keyword evidence="3" id="KW-0547">Nucleotide-binding</keyword>
<dbReference type="GO" id="GO:0005829">
    <property type="term" value="C:cytosol"/>
    <property type="evidence" value="ECO:0007669"/>
    <property type="project" value="TreeGrafter"/>
</dbReference>
<reference evidence="8 9" key="1">
    <citation type="submission" date="2019-10" db="EMBL/GenBank/DDBJ databases">
        <title>Complete genome sequence of Vibrio sp. strain THAF100, isolated from non-filtered water from the water column of tank 6 of a marine aquarium containing stony-coral fragments. Water maintained at 26 degree C.</title>
        <authorList>
            <person name="Ruckert C."/>
            <person name="Franco A."/>
            <person name="Kalinowski J."/>
            <person name="Glaeser S."/>
        </authorList>
    </citation>
    <scope>NUCLEOTIDE SEQUENCE [LARGE SCALE GENOMIC DNA]</scope>
    <source>
        <strain evidence="8 9">THAF100</strain>
    </source>
</reference>
<dbReference type="GO" id="GO:0005524">
    <property type="term" value="F:ATP binding"/>
    <property type="evidence" value="ECO:0007669"/>
    <property type="project" value="UniProtKB-KW"/>
</dbReference>